<feature type="transmembrane region" description="Helical" evidence="1">
    <location>
        <begin position="12"/>
        <end position="30"/>
    </location>
</feature>
<dbReference type="RefSeq" id="WP_344486022.1">
    <property type="nucleotide sequence ID" value="NZ_BAAASB010000032.1"/>
</dbReference>
<name>A0ABW0AQT5_9ACTN</name>
<gene>
    <name evidence="3" type="ORF">ACFPRH_30430</name>
</gene>
<comment type="caution">
    <text evidence="3">The sequence shown here is derived from an EMBL/GenBank/DDBJ whole genome shotgun (WGS) entry which is preliminary data.</text>
</comment>
<organism evidence="3 4">
    <name type="scientific">Streptomyces amakusaensis</name>
    <dbReference type="NCBI Taxonomy" id="67271"/>
    <lineage>
        <taxon>Bacteria</taxon>
        <taxon>Bacillati</taxon>
        <taxon>Actinomycetota</taxon>
        <taxon>Actinomycetes</taxon>
        <taxon>Kitasatosporales</taxon>
        <taxon>Streptomycetaceae</taxon>
        <taxon>Streptomyces</taxon>
    </lineage>
</organism>
<feature type="transmembrane region" description="Helical" evidence="1">
    <location>
        <begin position="50"/>
        <end position="70"/>
    </location>
</feature>
<dbReference type="Proteomes" id="UP001596160">
    <property type="component" value="Unassembled WGS sequence"/>
</dbReference>
<accession>A0ABW0AQT5</accession>
<feature type="transmembrane region" description="Helical" evidence="1">
    <location>
        <begin position="94"/>
        <end position="114"/>
    </location>
</feature>
<feature type="transmembrane region" description="Helical" evidence="1">
    <location>
        <begin position="237"/>
        <end position="256"/>
    </location>
</feature>
<dbReference type="InterPro" id="IPR055648">
    <property type="entry name" value="DUF7224"/>
</dbReference>
<protein>
    <recommendedName>
        <fullName evidence="2">DUF7224 domain-containing protein</fullName>
    </recommendedName>
</protein>
<evidence type="ECO:0000256" key="1">
    <source>
        <dbReference type="SAM" id="Phobius"/>
    </source>
</evidence>
<feature type="transmembrane region" description="Helical" evidence="1">
    <location>
        <begin position="166"/>
        <end position="184"/>
    </location>
</feature>
<feature type="transmembrane region" description="Helical" evidence="1">
    <location>
        <begin position="204"/>
        <end position="225"/>
    </location>
</feature>
<sequence>MTRTLLFEMRRGEAGKVALLSAVAGIWYLTSEDTATSDWIGWWNQTNIKVQIFGVIVMGSLMSAAAAWTASRARRTRANAWTDTTPRGGWPQAVLLWAAAWLWSLLVYAVMAAVAHQRTAAVSEVTEPVWSPLLLGAAMTAFQIAAGVAAGTLLPSRITAPAMGALWYLIFVAFAFFPDLPLARLFPAVDEHWDTTFQPNTGRLLLATLWCTAAALTLLALPALLRRAPLSPGPLAAVPITVAAVAAGAGLMTLHAPAGEPFWAVRAEQPAQPACVTEGRTRACLWPDDRHLLPQARTAARTVERALGPVAGFHRDFAQTGLRTSGPNSAELPVYRPVVDSAAMTGAMLTAAIPQRPNGCQPPMLAEIGGYPDAFLLEAAVNARAKVPSPYYGDKFGEAVQRILAAPPAAQDRWLTAAADAVGDCRPVPPPPR</sequence>
<evidence type="ECO:0000259" key="2">
    <source>
        <dbReference type="Pfam" id="PF23866"/>
    </source>
</evidence>
<keyword evidence="1" id="KW-0472">Membrane</keyword>
<evidence type="ECO:0000313" key="3">
    <source>
        <dbReference type="EMBL" id="MFC5156038.1"/>
    </source>
</evidence>
<dbReference type="EMBL" id="JBHSKP010000029">
    <property type="protein sequence ID" value="MFC5156038.1"/>
    <property type="molecule type" value="Genomic_DNA"/>
</dbReference>
<keyword evidence="1" id="KW-0812">Transmembrane</keyword>
<keyword evidence="1" id="KW-1133">Transmembrane helix</keyword>
<evidence type="ECO:0000313" key="4">
    <source>
        <dbReference type="Proteomes" id="UP001596160"/>
    </source>
</evidence>
<reference evidence="4" key="1">
    <citation type="journal article" date="2019" name="Int. J. Syst. Evol. Microbiol.">
        <title>The Global Catalogue of Microorganisms (GCM) 10K type strain sequencing project: providing services to taxonomists for standard genome sequencing and annotation.</title>
        <authorList>
            <consortium name="The Broad Institute Genomics Platform"/>
            <consortium name="The Broad Institute Genome Sequencing Center for Infectious Disease"/>
            <person name="Wu L."/>
            <person name="Ma J."/>
        </authorList>
    </citation>
    <scope>NUCLEOTIDE SEQUENCE [LARGE SCALE GENOMIC DNA]</scope>
    <source>
        <strain evidence="4">PCU 266</strain>
    </source>
</reference>
<keyword evidence="4" id="KW-1185">Reference proteome</keyword>
<feature type="transmembrane region" description="Helical" evidence="1">
    <location>
        <begin position="134"/>
        <end position="154"/>
    </location>
</feature>
<dbReference type="Pfam" id="PF23866">
    <property type="entry name" value="DUF7224"/>
    <property type="match status" value="1"/>
</dbReference>
<feature type="domain" description="DUF7224" evidence="2">
    <location>
        <begin position="284"/>
        <end position="425"/>
    </location>
</feature>
<proteinExistence type="predicted"/>